<evidence type="ECO:0000256" key="2">
    <source>
        <dbReference type="ARBA" id="ARBA00023002"/>
    </source>
</evidence>
<dbReference type="EMBL" id="KN847538">
    <property type="protein sequence ID" value="KIW05204.1"/>
    <property type="molecule type" value="Genomic_DNA"/>
</dbReference>
<feature type="compositionally biased region" description="Basic and acidic residues" evidence="4">
    <location>
        <begin position="10"/>
        <end position="21"/>
    </location>
</feature>
<dbReference type="PANTHER" id="PTHR44229">
    <property type="entry name" value="15-HYDROXYPROSTAGLANDIN DEHYDROGENASE [NAD(+)]"/>
    <property type="match status" value="1"/>
</dbReference>
<dbReference type="PRINTS" id="PR00081">
    <property type="entry name" value="GDHRDH"/>
</dbReference>
<protein>
    <recommendedName>
        <fullName evidence="7">NAD(P)-binding protein</fullName>
    </recommendedName>
</protein>
<proteinExistence type="inferred from homology"/>
<dbReference type="HOGENOM" id="CLU_010194_13_1_1"/>
<name>A0A0D2B1J3_9PEZI</name>
<dbReference type="OrthoDB" id="37659at2759"/>
<feature type="region of interest" description="Disordered" evidence="4">
    <location>
        <begin position="1"/>
        <end position="22"/>
    </location>
</feature>
<evidence type="ECO:0008006" key="7">
    <source>
        <dbReference type="Google" id="ProtNLM"/>
    </source>
</evidence>
<dbReference type="GeneID" id="27311721"/>
<comment type="similarity">
    <text evidence="1 3">Belongs to the short-chain dehydrogenases/reductases (SDR) family.</text>
</comment>
<dbReference type="InParanoid" id="A0A0D2B1J3"/>
<evidence type="ECO:0000256" key="3">
    <source>
        <dbReference type="RuleBase" id="RU000363"/>
    </source>
</evidence>
<dbReference type="PANTHER" id="PTHR44229:SF4">
    <property type="entry name" value="15-HYDROXYPROSTAGLANDIN DEHYDROGENASE [NAD(+)]"/>
    <property type="match status" value="1"/>
</dbReference>
<dbReference type="Proteomes" id="UP000053259">
    <property type="component" value="Unassembled WGS sequence"/>
</dbReference>
<organism evidence="5 6">
    <name type="scientific">Verruconis gallopava</name>
    <dbReference type="NCBI Taxonomy" id="253628"/>
    <lineage>
        <taxon>Eukaryota</taxon>
        <taxon>Fungi</taxon>
        <taxon>Dikarya</taxon>
        <taxon>Ascomycota</taxon>
        <taxon>Pezizomycotina</taxon>
        <taxon>Dothideomycetes</taxon>
        <taxon>Pleosporomycetidae</taxon>
        <taxon>Venturiales</taxon>
        <taxon>Sympoventuriaceae</taxon>
        <taxon>Verruconis</taxon>
    </lineage>
</organism>
<evidence type="ECO:0000313" key="6">
    <source>
        <dbReference type="Proteomes" id="UP000053259"/>
    </source>
</evidence>
<gene>
    <name evidence="5" type="ORF">PV09_03748</name>
</gene>
<dbReference type="Gene3D" id="3.40.50.720">
    <property type="entry name" value="NAD(P)-binding Rossmann-like Domain"/>
    <property type="match status" value="1"/>
</dbReference>
<dbReference type="STRING" id="253628.A0A0D2B1J3"/>
<dbReference type="SUPFAM" id="SSF51735">
    <property type="entry name" value="NAD(P)-binding Rossmann-fold domains"/>
    <property type="match status" value="1"/>
</dbReference>
<dbReference type="GO" id="GO:0016616">
    <property type="term" value="F:oxidoreductase activity, acting on the CH-OH group of donors, NAD or NADP as acceptor"/>
    <property type="evidence" value="ECO:0007669"/>
    <property type="project" value="TreeGrafter"/>
</dbReference>
<keyword evidence="6" id="KW-1185">Reference proteome</keyword>
<dbReference type="RefSeq" id="XP_016215073.1">
    <property type="nucleotide sequence ID" value="XM_016356984.1"/>
</dbReference>
<dbReference type="GO" id="GO:0005737">
    <property type="term" value="C:cytoplasm"/>
    <property type="evidence" value="ECO:0007669"/>
    <property type="project" value="TreeGrafter"/>
</dbReference>
<reference evidence="5 6" key="1">
    <citation type="submission" date="2015-01" db="EMBL/GenBank/DDBJ databases">
        <title>The Genome Sequence of Ochroconis gallopava CBS43764.</title>
        <authorList>
            <consortium name="The Broad Institute Genomics Platform"/>
            <person name="Cuomo C."/>
            <person name="de Hoog S."/>
            <person name="Gorbushina A."/>
            <person name="Stielow B."/>
            <person name="Teixiera M."/>
            <person name="Abouelleil A."/>
            <person name="Chapman S.B."/>
            <person name="Priest M."/>
            <person name="Young S.K."/>
            <person name="Wortman J."/>
            <person name="Nusbaum C."/>
            <person name="Birren B."/>
        </authorList>
    </citation>
    <scope>NUCLEOTIDE SEQUENCE [LARGE SCALE GENOMIC DNA]</scope>
    <source>
        <strain evidence="5 6">CBS 43764</strain>
    </source>
</reference>
<dbReference type="InterPro" id="IPR036291">
    <property type="entry name" value="NAD(P)-bd_dom_sf"/>
</dbReference>
<keyword evidence="2" id="KW-0560">Oxidoreductase</keyword>
<evidence type="ECO:0000256" key="4">
    <source>
        <dbReference type="SAM" id="MobiDB-lite"/>
    </source>
</evidence>
<evidence type="ECO:0000256" key="1">
    <source>
        <dbReference type="ARBA" id="ARBA00006484"/>
    </source>
</evidence>
<dbReference type="AlphaFoldDB" id="A0A0D2B1J3"/>
<evidence type="ECO:0000313" key="5">
    <source>
        <dbReference type="EMBL" id="KIW05204.1"/>
    </source>
</evidence>
<sequence length="347" mass="37552">MSLYWYTPTPKEHLNSGDQKRVSPNNMANRVFTVQPSELKNIKNKVVVITGGASGIGLATGKLLISLDPSNKIGIIDRSPPPPSFASASNAHRILYQKCEITDWKSQRAAFANIARHYGRIDAVYANAGIAEYGDQFFDETMDASGQLAEPDRRVLKIDMDAAADTVRLAIHHLRKNPEGGSIVITASLAGYLASAGAGLYSAAKHGVVGLMRALKQDTKKFNIAISVVAPAITKTPILVGNREAEMNIQSGVSTEDAINQWSEKMSKVGVPINTAEGIALAVCHLIDGGMQRNGAGYLVQADKIWDFEAGLAKSREIWMSKEMLDLFRGGRSAPLFTRVDDPKAKM</sequence>
<dbReference type="Pfam" id="PF00106">
    <property type="entry name" value="adh_short"/>
    <property type="match status" value="1"/>
</dbReference>
<dbReference type="VEuPathDB" id="FungiDB:PV09_03748"/>
<dbReference type="InterPro" id="IPR002347">
    <property type="entry name" value="SDR_fam"/>
</dbReference>
<accession>A0A0D2B1J3</accession>
<dbReference type="PRINTS" id="PR00080">
    <property type="entry name" value="SDRFAMILY"/>
</dbReference>